<dbReference type="InterPro" id="IPR044992">
    <property type="entry name" value="ChyE-like"/>
</dbReference>
<dbReference type="PANTHER" id="PTHR42695">
    <property type="entry name" value="GLUTAMINE AMIDOTRANSFERASE YLR126C-RELATED"/>
    <property type="match status" value="1"/>
</dbReference>
<proteinExistence type="predicted"/>
<accession>F5REV2</accession>
<evidence type="ECO:0000313" key="2">
    <source>
        <dbReference type="EMBL" id="EGK71433.1"/>
    </source>
</evidence>
<dbReference type="eggNOG" id="COG0518">
    <property type="taxonomic scope" value="Bacteria"/>
</dbReference>
<dbReference type="Pfam" id="PF00117">
    <property type="entry name" value="GATase"/>
    <property type="match status" value="1"/>
</dbReference>
<dbReference type="Proteomes" id="UP000005019">
    <property type="component" value="Unassembled WGS sequence"/>
</dbReference>
<gene>
    <name evidence="2" type="ORF">METUNv1_02827</name>
</gene>
<name>F5REV2_METUF</name>
<dbReference type="PROSITE" id="PS51273">
    <property type="entry name" value="GATASE_TYPE_1"/>
    <property type="match status" value="1"/>
</dbReference>
<dbReference type="AlphaFoldDB" id="F5REV2"/>
<dbReference type="GO" id="GO:0005829">
    <property type="term" value="C:cytosol"/>
    <property type="evidence" value="ECO:0007669"/>
    <property type="project" value="TreeGrafter"/>
</dbReference>
<keyword evidence="3" id="KW-1185">Reference proteome</keyword>
<dbReference type="STRING" id="1000565.METUNv1_02827"/>
<dbReference type="PANTHER" id="PTHR42695:SF5">
    <property type="entry name" value="GLUTAMINE AMIDOTRANSFERASE YLR126C-RELATED"/>
    <property type="match status" value="1"/>
</dbReference>
<sequence>MGGPMSVNDPLPWIPPVLELIRKAVAADIPVIGHCLGGQLMSKALGGTVGANRCKEIGWLDVHATDPKTAEWFGDRARFPSFHWHGETFTLPAGATRILASDGCDNQAWVMGKHLAMQCHIEMTEDLVKSWCAGGADEIAEASAQPTVQQPADIQRDLEARVAALHAVAETAYAKWVQGLKD</sequence>
<protein>
    <recommendedName>
        <fullName evidence="1">Glutamine amidotransferase domain-containing protein</fullName>
    </recommendedName>
</protein>
<dbReference type="InterPro" id="IPR017926">
    <property type="entry name" value="GATASE"/>
</dbReference>
<dbReference type="CDD" id="cd01741">
    <property type="entry name" value="GATase1_1"/>
    <property type="match status" value="1"/>
</dbReference>
<dbReference type="InterPro" id="IPR029062">
    <property type="entry name" value="Class_I_gatase-like"/>
</dbReference>
<organism evidence="2 3">
    <name type="scientific">Methyloversatilis universalis (strain ATCC BAA-1314 / DSM 25237 / JCM 13912 / CCUG 52030 / FAM5)</name>
    <dbReference type="NCBI Taxonomy" id="1000565"/>
    <lineage>
        <taxon>Bacteria</taxon>
        <taxon>Pseudomonadati</taxon>
        <taxon>Pseudomonadota</taxon>
        <taxon>Betaproteobacteria</taxon>
        <taxon>Nitrosomonadales</taxon>
        <taxon>Sterolibacteriaceae</taxon>
        <taxon>Methyloversatilis</taxon>
    </lineage>
</organism>
<comment type="caution">
    <text evidence="2">The sequence shown here is derived from an EMBL/GenBank/DDBJ whole genome shotgun (WGS) entry which is preliminary data.</text>
</comment>
<evidence type="ECO:0000259" key="1">
    <source>
        <dbReference type="Pfam" id="PF00117"/>
    </source>
</evidence>
<dbReference type="EMBL" id="AFHG01000052">
    <property type="protein sequence ID" value="EGK71433.1"/>
    <property type="molecule type" value="Genomic_DNA"/>
</dbReference>
<reference evidence="2 3" key="1">
    <citation type="journal article" date="2011" name="J. Bacteriol.">
        <title>Genome sequence of Methyloversatilis universalis FAM5T, a methylotrophic representative of the order Rhodocyclales.</title>
        <authorList>
            <person name="Kittichotirat W."/>
            <person name="Good N.M."/>
            <person name="Hall R."/>
            <person name="Bringel F."/>
            <person name="Lajus A."/>
            <person name="Medigue C."/>
            <person name="Smalley N.E."/>
            <person name="Beck D."/>
            <person name="Bumgarner R."/>
            <person name="Vuilleumier S."/>
            <person name="Kalyuzhnaya M.G."/>
        </authorList>
    </citation>
    <scope>NUCLEOTIDE SEQUENCE [LARGE SCALE GENOMIC DNA]</scope>
    <source>
        <strain evidence="3">ATCC BAA-1314 / JCM 13912 / FAM5</strain>
    </source>
</reference>
<dbReference type="Gene3D" id="3.40.50.880">
    <property type="match status" value="1"/>
</dbReference>
<dbReference type="SUPFAM" id="SSF52317">
    <property type="entry name" value="Class I glutamine amidotransferase-like"/>
    <property type="match status" value="1"/>
</dbReference>
<evidence type="ECO:0000313" key="3">
    <source>
        <dbReference type="Proteomes" id="UP000005019"/>
    </source>
</evidence>
<feature type="domain" description="Glutamine amidotransferase" evidence="1">
    <location>
        <begin position="2"/>
        <end position="124"/>
    </location>
</feature>